<dbReference type="EC" id="3.4.24.-" evidence="4"/>
<feature type="domain" description="AAA+ ATPase" evidence="3">
    <location>
        <begin position="451"/>
        <end position="590"/>
    </location>
</feature>
<proteinExistence type="inferred from homology"/>
<dbReference type="SMART" id="SM00382">
    <property type="entry name" value="AAA"/>
    <property type="match status" value="1"/>
</dbReference>
<keyword evidence="4" id="KW-0131">Cell cycle</keyword>
<dbReference type="GO" id="GO:0051301">
    <property type="term" value="P:cell division"/>
    <property type="evidence" value="ECO:0007669"/>
    <property type="project" value="UniProtKB-KW"/>
</dbReference>
<sequence length="619" mass="69374">MTTSPPGASRLGRHLLARLKHALYRDLRQVFCELDLLSHTEVDVDGFFTMRFDMPDPASDPGDEYRPAMLLTGHPVHDLRVLNAYLGASFNLDASSVQDQFALSLPFPMFLSDMRHAPVERTYLLKLLRCFRVEPDIGDVAVCHLLARALEEGSFGQNHSMELSRRQSGLVIIRTDIEGFEDILLRMLSEQRLYRGHVVVRPLEHWGATTIRQLKRTRGRLRPADVIINTIDADGFEKLALIDEDSIGDALSRGEWLLGIVDMQYEIPAKLKVAADIVLDTGVLDGALLNRLLDTVAMHDADTVFPEEFTLGSLRELRHSFREASTRQETFAYLLAQWELEGRKQARPVEEQKQKQKEADKKRDKADDKKSFSTEERGRLGRKIVSDSRLIEPEPLDDGFCDVGSAESAMRRTPTLRMETLSGYGEAVDWALALKEDLALWNTASLAWSDISTRLLLSGPPGTGKTTFARALCNSLCIPVLATSIATWLRMGHLGDVLLRMKSAFEEAASHAPVILFIDEIDSIGRRQDPSRDYADYWNAVVNQLLELMDGAIRQEGIVIVGATNRPDDIDEALLRSGRLETHVRIPKPDTDALVGILAHHLGADLEAMLETRQAEQQL</sequence>
<dbReference type="PROSITE" id="PS00674">
    <property type="entry name" value="AAA"/>
    <property type="match status" value="1"/>
</dbReference>
<dbReference type="Gene3D" id="3.40.50.300">
    <property type="entry name" value="P-loop containing nucleotide triphosphate hydrolases"/>
    <property type="match status" value="1"/>
</dbReference>
<evidence type="ECO:0000313" key="5">
    <source>
        <dbReference type="Proteomes" id="UP000246073"/>
    </source>
</evidence>
<dbReference type="Pfam" id="PF00004">
    <property type="entry name" value="AAA"/>
    <property type="match status" value="1"/>
</dbReference>
<dbReference type="InterPro" id="IPR003960">
    <property type="entry name" value="ATPase_AAA_CS"/>
</dbReference>
<dbReference type="GO" id="GO:0005524">
    <property type="term" value="F:ATP binding"/>
    <property type="evidence" value="ECO:0007669"/>
    <property type="project" value="UniProtKB-KW"/>
</dbReference>
<dbReference type="GO" id="GO:0006508">
    <property type="term" value="P:proteolysis"/>
    <property type="evidence" value="ECO:0007669"/>
    <property type="project" value="TreeGrafter"/>
</dbReference>
<dbReference type="GO" id="GO:0005886">
    <property type="term" value="C:plasma membrane"/>
    <property type="evidence" value="ECO:0007669"/>
    <property type="project" value="TreeGrafter"/>
</dbReference>
<dbReference type="PANTHER" id="PTHR23076:SF97">
    <property type="entry name" value="ATP-DEPENDENT ZINC METALLOPROTEASE YME1L1"/>
    <property type="match status" value="1"/>
</dbReference>
<dbReference type="CDD" id="cd19481">
    <property type="entry name" value="RecA-like_protease"/>
    <property type="match status" value="1"/>
</dbReference>
<dbReference type="GO" id="GO:0030163">
    <property type="term" value="P:protein catabolic process"/>
    <property type="evidence" value="ECO:0007669"/>
    <property type="project" value="TreeGrafter"/>
</dbReference>
<dbReference type="SUPFAM" id="SSF52540">
    <property type="entry name" value="P-loop containing nucleoside triphosphate hydrolases"/>
    <property type="match status" value="1"/>
</dbReference>
<evidence type="ECO:0000256" key="2">
    <source>
        <dbReference type="SAM" id="MobiDB-lite"/>
    </source>
</evidence>
<dbReference type="AlphaFoldDB" id="A0A2P9HE15"/>
<name>A0A2P9HE15_9HYPH</name>
<dbReference type="EMBL" id="OOFM01000002">
    <property type="protein sequence ID" value="SPL62328.1"/>
    <property type="molecule type" value="Genomic_DNA"/>
</dbReference>
<dbReference type="PANTHER" id="PTHR23076">
    <property type="entry name" value="METALLOPROTEASE M41 FTSH"/>
    <property type="match status" value="1"/>
</dbReference>
<evidence type="ECO:0000256" key="1">
    <source>
        <dbReference type="RuleBase" id="RU003651"/>
    </source>
</evidence>
<feature type="region of interest" description="Disordered" evidence="2">
    <location>
        <begin position="345"/>
        <end position="377"/>
    </location>
</feature>
<comment type="similarity">
    <text evidence="1">Belongs to the AAA ATPase family.</text>
</comment>
<gene>
    <name evidence="4" type="ORF">OHAE_5396</name>
</gene>
<dbReference type="InterPro" id="IPR003593">
    <property type="entry name" value="AAA+_ATPase"/>
</dbReference>
<accession>A0A2P9HE15</accession>
<dbReference type="InterPro" id="IPR027417">
    <property type="entry name" value="P-loop_NTPase"/>
</dbReference>
<protein>
    <submittedName>
        <fullName evidence="4">Cell division protein FtsH</fullName>
        <ecNumber evidence="4">3.4.24.-</ecNumber>
    </submittedName>
</protein>
<dbReference type="Proteomes" id="UP000246073">
    <property type="component" value="Unassembled WGS sequence"/>
</dbReference>
<dbReference type="InterPro" id="IPR003959">
    <property type="entry name" value="ATPase_AAA_core"/>
</dbReference>
<keyword evidence="1" id="KW-0547">Nucleotide-binding</keyword>
<evidence type="ECO:0000259" key="3">
    <source>
        <dbReference type="SMART" id="SM00382"/>
    </source>
</evidence>
<keyword evidence="4" id="KW-0378">Hydrolase</keyword>
<dbReference type="GO" id="GO:0016887">
    <property type="term" value="F:ATP hydrolysis activity"/>
    <property type="evidence" value="ECO:0007669"/>
    <property type="project" value="InterPro"/>
</dbReference>
<organism evidence="4 5">
    <name type="scientific">Ochrobactrum soli</name>
    <dbReference type="NCBI Taxonomy" id="2448455"/>
    <lineage>
        <taxon>Bacteria</taxon>
        <taxon>Pseudomonadati</taxon>
        <taxon>Pseudomonadota</taxon>
        <taxon>Alphaproteobacteria</taxon>
        <taxon>Hyphomicrobiales</taxon>
        <taxon>Brucellaceae</taxon>
        <taxon>Brucella/Ochrobactrum group</taxon>
        <taxon>Ochrobactrum</taxon>
    </lineage>
</organism>
<keyword evidence="1" id="KW-0067">ATP-binding</keyword>
<dbReference type="GO" id="GO:0004176">
    <property type="term" value="F:ATP-dependent peptidase activity"/>
    <property type="evidence" value="ECO:0007669"/>
    <property type="project" value="TreeGrafter"/>
</dbReference>
<keyword evidence="4" id="KW-0132">Cell division</keyword>
<evidence type="ECO:0000313" key="4">
    <source>
        <dbReference type="EMBL" id="SPL62328.1"/>
    </source>
</evidence>
<reference evidence="5" key="1">
    <citation type="submission" date="2017-12" db="EMBL/GenBank/DDBJ databases">
        <authorList>
            <person name="Diaz M."/>
        </authorList>
    </citation>
    <scope>NUCLEOTIDE SEQUENCE [LARGE SCALE GENOMIC DNA]</scope>
    <source>
        <strain evidence="5">FI11154</strain>
    </source>
</reference>